<dbReference type="EMBL" id="VDUZ01000004">
    <property type="protein sequence ID" value="TXL80363.1"/>
    <property type="molecule type" value="Genomic_DNA"/>
</dbReference>
<feature type="transmembrane region" description="Helical" evidence="7">
    <location>
        <begin position="93"/>
        <end position="112"/>
    </location>
</feature>
<evidence type="ECO:0000259" key="8">
    <source>
        <dbReference type="Pfam" id="PF03458"/>
    </source>
</evidence>
<comment type="subcellular location">
    <subcellularLocation>
        <location evidence="1">Cell membrane</location>
        <topology evidence="1">Multi-pass membrane protein</topology>
    </subcellularLocation>
</comment>
<dbReference type="AlphaFoldDB" id="A0A5C8PTP3"/>
<evidence type="ECO:0000256" key="1">
    <source>
        <dbReference type="ARBA" id="ARBA00004651"/>
    </source>
</evidence>
<proteinExistence type="inferred from homology"/>
<evidence type="ECO:0000256" key="7">
    <source>
        <dbReference type="SAM" id="Phobius"/>
    </source>
</evidence>
<feature type="transmembrane region" description="Helical" evidence="7">
    <location>
        <begin position="174"/>
        <end position="191"/>
    </location>
</feature>
<feature type="transmembrane region" description="Helical" evidence="7">
    <location>
        <begin position="150"/>
        <end position="168"/>
    </location>
</feature>
<evidence type="ECO:0000256" key="5">
    <source>
        <dbReference type="ARBA" id="ARBA00022989"/>
    </source>
</evidence>
<keyword evidence="4 7" id="KW-0812">Transmembrane</keyword>
<evidence type="ECO:0000313" key="10">
    <source>
        <dbReference type="Proteomes" id="UP000321638"/>
    </source>
</evidence>
<evidence type="ECO:0000256" key="2">
    <source>
        <dbReference type="ARBA" id="ARBA00008193"/>
    </source>
</evidence>
<feature type="transmembrane region" description="Helical" evidence="7">
    <location>
        <begin position="6"/>
        <end position="25"/>
    </location>
</feature>
<keyword evidence="10" id="KW-1185">Reference proteome</keyword>
<evidence type="ECO:0000256" key="4">
    <source>
        <dbReference type="ARBA" id="ARBA00022692"/>
    </source>
</evidence>
<evidence type="ECO:0000313" key="9">
    <source>
        <dbReference type="EMBL" id="TXL80363.1"/>
    </source>
</evidence>
<dbReference type="GO" id="GO:0005886">
    <property type="term" value="C:plasma membrane"/>
    <property type="evidence" value="ECO:0007669"/>
    <property type="project" value="UniProtKB-SubCell"/>
</dbReference>
<keyword evidence="6 7" id="KW-0472">Membrane</keyword>
<evidence type="ECO:0000256" key="3">
    <source>
        <dbReference type="ARBA" id="ARBA00022475"/>
    </source>
</evidence>
<dbReference type="PANTHER" id="PTHR30506:SF3">
    <property type="entry name" value="UPF0126 INNER MEMBRANE PROTEIN YADS-RELATED"/>
    <property type="match status" value="1"/>
</dbReference>
<comment type="similarity">
    <text evidence="2">Belongs to the UPF0126 family.</text>
</comment>
<dbReference type="Proteomes" id="UP000321638">
    <property type="component" value="Unassembled WGS sequence"/>
</dbReference>
<reference evidence="9 10" key="1">
    <citation type="submission" date="2019-06" db="EMBL/GenBank/DDBJ databases">
        <title>New taxonomy in bacterial strain CC-CFT640, isolated from vineyard.</title>
        <authorList>
            <person name="Lin S.-Y."/>
            <person name="Tsai C.-F."/>
            <person name="Young C.-C."/>
        </authorList>
    </citation>
    <scope>NUCLEOTIDE SEQUENCE [LARGE SCALE GENOMIC DNA]</scope>
    <source>
        <strain evidence="9 10">CC-CFT640</strain>
    </source>
</reference>
<dbReference type="PANTHER" id="PTHR30506">
    <property type="entry name" value="INNER MEMBRANE PROTEIN"/>
    <property type="match status" value="1"/>
</dbReference>
<dbReference type="OrthoDB" id="9791874at2"/>
<feature type="domain" description="Glycine transporter" evidence="8">
    <location>
        <begin position="7"/>
        <end position="79"/>
    </location>
</feature>
<dbReference type="RefSeq" id="WP_147845777.1">
    <property type="nucleotide sequence ID" value="NZ_VDUZ01000004.1"/>
</dbReference>
<keyword evidence="3" id="KW-1003">Cell membrane</keyword>
<keyword evidence="5 7" id="KW-1133">Transmembrane helix</keyword>
<feature type="transmembrane region" description="Helical" evidence="7">
    <location>
        <begin position="32"/>
        <end position="52"/>
    </location>
</feature>
<feature type="transmembrane region" description="Helical" evidence="7">
    <location>
        <begin position="118"/>
        <end position="138"/>
    </location>
</feature>
<gene>
    <name evidence="9" type="ORF">FHP25_04850</name>
</gene>
<feature type="transmembrane region" description="Helical" evidence="7">
    <location>
        <begin position="64"/>
        <end position="81"/>
    </location>
</feature>
<dbReference type="Pfam" id="PF03458">
    <property type="entry name" value="Gly_transporter"/>
    <property type="match status" value="2"/>
</dbReference>
<protein>
    <submittedName>
        <fullName evidence="9">Trimeric intracellular cation channel family protein</fullName>
    </submittedName>
</protein>
<comment type="caution">
    <text evidence="9">The sequence shown here is derived from an EMBL/GenBank/DDBJ whole genome shotgun (WGS) entry which is preliminary data.</text>
</comment>
<organism evidence="9 10">
    <name type="scientific">Vineibacter terrae</name>
    <dbReference type="NCBI Taxonomy" id="2586908"/>
    <lineage>
        <taxon>Bacteria</taxon>
        <taxon>Pseudomonadati</taxon>
        <taxon>Pseudomonadota</taxon>
        <taxon>Alphaproteobacteria</taxon>
        <taxon>Hyphomicrobiales</taxon>
        <taxon>Vineibacter</taxon>
    </lineage>
</organism>
<accession>A0A5C8PTP3</accession>
<sequence>MEVLLLVLDLIGTFVFALSGATAGVRRRLDLFGVLVLSFAAANSGGVVRDLLIGAVPPAAVSDWRYLAAATAAGLITFYRAALIERLRNPVRVFDAAGLALFAVAGAHKALAFGLEPVMAAVLGMLTGIGGGIARDLLLAEVPLVLRAELYALAALAGAAVVVAGSLLQVPLPLTLGLGAGLCFGLRLMAIRHGWRLPIARPPGASPQDVPDA</sequence>
<evidence type="ECO:0000256" key="6">
    <source>
        <dbReference type="ARBA" id="ARBA00023136"/>
    </source>
</evidence>
<feature type="domain" description="Glycine transporter" evidence="8">
    <location>
        <begin position="93"/>
        <end position="164"/>
    </location>
</feature>
<dbReference type="InterPro" id="IPR005115">
    <property type="entry name" value="Gly_transporter"/>
</dbReference>
<name>A0A5C8PTP3_9HYPH</name>